<protein>
    <recommendedName>
        <fullName evidence="1">Integrase catalytic domain-containing protein</fullName>
    </recommendedName>
</protein>
<dbReference type="SUPFAM" id="SSF53098">
    <property type="entry name" value="Ribonuclease H-like"/>
    <property type="match status" value="1"/>
</dbReference>
<name>A0AAQ3XGM3_PASNO</name>
<gene>
    <name evidence="2" type="ORF">U9M48_041533</name>
</gene>
<dbReference type="GO" id="GO:0003676">
    <property type="term" value="F:nucleic acid binding"/>
    <property type="evidence" value="ECO:0007669"/>
    <property type="project" value="InterPro"/>
</dbReference>
<dbReference type="Pfam" id="PF07727">
    <property type="entry name" value="RVT_2"/>
    <property type="match status" value="1"/>
</dbReference>
<dbReference type="Pfam" id="PF13976">
    <property type="entry name" value="gag_pre-integrs"/>
    <property type="match status" value="1"/>
</dbReference>
<dbReference type="PROSITE" id="PS50994">
    <property type="entry name" value="INTEGRASE"/>
    <property type="match status" value="1"/>
</dbReference>
<evidence type="ECO:0000259" key="1">
    <source>
        <dbReference type="PROSITE" id="PS50994"/>
    </source>
</evidence>
<dbReference type="PANTHER" id="PTHR11439:SF467">
    <property type="entry name" value="INTEGRASE CATALYTIC DOMAIN-CONTAINING PROTEIN"/>
    <property type="match status" value="1"/>
</dbReference>
<dbReference type="EMBL" id="CP144754">
    <property type="protein sequence ID" value="WVZ95817.1"/>
    <property type="molecule type" value="Genomic_DNA"/>
</dbReference>
<dbReference type="SUPFAM" id="SSF56672">
    <property type="entry name" value="DNA/RNA polymerases"/>
    <property type="match status" value="1"/>
</dbReference>
<dbReference type="PANTHER" id="PTHR11439">
    <property type="entry name" value="GAG-POL-RELATED RETROTRANSPOSON"/>
    <property type="match status" value="1"/>
</dbReference>
<dbReference type="InterPro" id="IPR012337">
    <property type="entry name" value="RNaseH-like_sf"/>
</dbReference>
<dbReference type="CDD" id="cd09272">
    <property type="entry name" value="RNase_HI_RT_Ty1"/>
    <property type="match status" value="1"/>
</dbReference>
<evidence type="ECO:0000313" key="2">
    <source>
        <dbReference type="EMBL" id="WVZ95817.1"/>
    </source>
</evidence>
<dbReference type="Pfam" id="PF25597">
    <property type="entry name" value="SH3_retrovirus"/>
    <property type="match status" value="1"/>
</dbReference>
<evidence type="ECO:0000313" key="3">
    <source>
        <dbReference type="Proteomes" id="UP001341281"/>
    </source>
</evidence>
<dbReference type="Pfam" id="PF00665">
    <property type="entry name" value="rve"/>
    <property type="match status" value="1"/>
</dbReference>
<dbReference type="InterPro" id="IPR001584">
    <property type="entry name" value="Integrase_cat-core"/>
</dbReference>
<dbReference type="GO" id="GO:0015074">
    <property type="term" value="P:DNA integration"/>
    <property type="evidence" value="ECO:0007669"/>
    <property type="project" value="InterPro"/>
</dbReference>
<dbReference type="InterPro" id="IPR025724">
    <property type="entry name" value="GAG-pre-integrase_dom"/>
</dbReference>
<dbReference type="InterPro" id="IPR013103">
    <property type="entry name" value="RVT_2"/>
</dbReference>
<sequence>MGLIGPRETRELKLELIPNDVKLEGSRNYLSWARRVQVILGGKGVEHYPEEDCVEPANKLSPEWRVRHTTDSTIVAWLLASMSPSVGKMVEAMHNAAQIWKYLSNMYSKRGNVMVMMEIQNKADAVKQAGRPVEQTGRVIGTGVGRNGLWFINQAESALAAEVGVKEREIFLLHRRLGHMTFENLNKLYPDAFKGVDRTKLVCDACELGKHTRTTYPSIGLRSCEPFMLIHSDVWGPCSITSLSGFKGFVTFIDCYTRMTWVYMLRGKHEVLRCFQDFHKLVANQFNAKVRILRTDNGKEYVNNDFGAYLSDNGIIHQTTVRIPHHECSKVNDVSMNVPKYLWSEAVLTAAYLINRMPSRILGMKSPSELLDYRPSVGKLDPRSVKCVFVGYSSTQKGYKCWDPIGKKLFVSMDVTFRELEPYYTKPWDLDPFFEEFSSITEGDSREGENDCVQDEGTGHEGACQGEVVVGAIPCPMNVPMTHEVETQDNVVEMRSDDHENEEVTEDMEMIGDKDREVIGEESEEVTAGANIEQTVVKEPIVYRRRLGRQGETGAKEPIVYRRRRLGSRGEQVDHDIANFISYSRLSPAYKAFVASLQTVPIPSDWKCAKQDPKWNAAMKEEMHALQKNKTWELVPLPKGKKAVGCKWVFTVKQNPKGEVDRYKARLVAKGYSQTYGIDYDETFAPVAKMNTVRTLISCAVNFGWPLHQMDVKNAFLHGDLQEEVYMEIPPGFAGSQTIGKVCKLNKSLYGLKQSPRAWFDRFRRAVCDMGYTQCNGDHTVFYKHGGMYITIMAVYVDDIVITGDDVEEIKYLKENLGRIFEVKDLGPLRYFLGIEIARSLKGIVLSQRKYVLDLLEETGMLGCRPCSTPIDKNHQINAEFGDPVNKETYQRLVGRLIYLCHTRPDISYAVSVVSRYMHDPRTGHMDVVYRILRYLKGTPGRGLWYKRNAHLNLEGYCDADWASSKDDRRSTSGYCVFVGGNLVSWRSKKQAVVARSTAEAEYRAMALSLCEMLWLKGLLKELRLLRNETMTLHCDNVAAMNIANNPVQFDRTKHVEIDRFFIKEKLDSGTLKLKFVKSKRQLADCFTKGLGPSESEMSCNKMGMLDIFSPS</sequence>
<dbReference type="Proteomes" id="UP001341281">
    <property type="component" value="Chromosome 10"/>
</dbReference>
<dbReference type="InterPro" id="IPR036397">
    <property type="entry name" value="RNaseH_sf"/>
</dbReference>
<reference evidence="2 3" key="1">
    <citation type="submission" date="2024-02" db="EMBL/GenBank/DDBJ databases">
        <title>High-quality chromosome-scale genome assembly of Pensacola bahiagrass (Paspalum notatum Flugge var. saurae).</title>
        <authorList>
            <person name="Vega J.M."/>
            <person name="Podio M."/>
            <person name="Orjuela J."/>
            <person name="Siena L.A."/>
            <person name="Pessino S.C."/>
            <person name="Combes M.C."/>
            <person name="Mariac C."/>
            <person name="Albertini E."/>
            <person name="Pupilli F."/>
            <person name="Ortiz J.P.A."/>
            <person name="Leblanc O."/>
        </authorList>
    </citation>
    <scope>NUCLEOTIDE SEQUENCE [LARGE SCALE GENOMIC DNA]</scope>
    <source>
        <strain evidence="2">R1</strain>
        <tissue evidence="2">Leaf</tissue>
    </source>
</reference>
<feature type="domain" description="Integrase catalytic" evidence="1">
    <location>
        <begin position="222"/>
        <end position="342"/>
    </location>
</feature>
<proteinExistence type="predicted"/>
<dbReference type="InterPro" id="IPR057670">
    <property type="entry name" value="SH3_retrovirus"/>
</dbReference>
<dbReference type="AlphaFoldDB" id="A0AAQ3XGM3"/>
<keyword evidence="3" id="KW-1185">Reference proteome</keyword>
<dbReference type="InterPro" id="IPR043502">
    <property type="entry name" value="DNA/RNA_pol_sf"/>
</dbReference>
<dbReference type="Gene3D" id="3.30.420.10">
    <property type="entry name" value="Ribonuclease H-like superfamily/Ribonuclease H"/>
    <property type="match status" value="1"/>
</dbReference>
<organism evidence="2 3">
    <name type="scientific">Paspalum notatum var. saurae</name>
    <dbReference type="NCBI Taxonomy" id="547442"/>
    <lineage>
        <taxon>Eukaryota</taxon>
        <taxon>Viridiplantae</taxon>
        <taxon>Streptophyta</taxon>
        <taxon>Embryophyta</taxon>
        <taxon>Tracheophyta</taxon>
        <taxon>Spermatophyta</taxon>
        <taxon>Magnoliopsida</taxon>
        <taxon>Liliopsida</taxon>
        <taxon>Poales</taxon>
        <taxon>Poaceae</taxon>
        <taxon>PACMAD clade</taxon>
        <taxon>Panicoideae</taxon>
        <taxon>Andropogonodae</taxon>
        <taxon>Paspaleae</taxon>
        <taxon>Paspalinae</taxon>
        <taxon>Paspalum</taxon>
    </lineage>
</organism>
<accession>A0AAQ3XGM3</accession>